<evidence type="ECO:0000313" key="2">
    <source>
        <dbReference type="EMBL" id="KAL0821035.1"/>
    </source>
</evidence>
<dbReference type="Pfam" id="PF07258">
    <property type="entry name" value="COMM_domain"/>
    <property type="match status" value="1"/>
</dbReference>
<evidence type="ECO:0000313" key="4">
    <source>
        <dbReference type="Proteomes" id="UP001549920"/>
    </source>
</evidence>
<evidence type="ECO:0000313" key="3">
    <source>
        <dbReference type="EMBL" id="KAL0870491.1"/>
    </source>
</evidence>
<gene>
    <name evidence="3" type="ORF">ABMA27_005474</name>
    <name evidence="2" type="ORF">ABMA28_005675</name>
</gene>
<protein>
    <recommendedName>
        <fullName evidence="1">COMM domain-containing protein</fullName>
    </recommendedName>
</protein>
<dbReference type="PANTHER" id="PTHR12333:SF0">
    <property type="entry name" value="COMM DOMAIN-CONTAINING PROTEIN 10"/>
    <property type="match status" value="1"/>
</dbReference>
<dbReference type="EMBL" id="JBEDNZ010000018">
    <property type="protein sequence ID" value="KAL0821035.1"/>
    <property type="molecule type" value="Genomic_DNA"/>
</dbReference>
<dbReference type="EMBL" id="JBEUOH010000018">
    <property type="protein sequence ID" value="KAL0870491.1"/>
    <property type="molecule type" value="Genomic_DNA"/>
</dbReference>
<reference evidence="4 5" key="1">
    <citation type="submission" date="2024-06" db="EMBL/GenBank/DDBJ databases">
        <title>A chromosome-level genome assembly of beet webworm, Loxostege sticticalis.</title>
        <authorList>
            <person name="Zhang Y."/>
        </authorList>
    </citation>
    <scope>NUCLEOTIDE SEQUENCE [LARGE SCALE GENOMIC DNA]</scope>
    <source>
        <strain evidence="3">AQ026</strain>
        <strain evidence="2">AQ028</strain>
        <tissue evidence="2">Male pupae</tissue>
        <tissue evidence="3">Whole body</tissue>
    </source>
</reference>
<name>A0ABD0SMH8_LOXSC</name>
<proteinExistence type="predicted"/>
<dbReference type="Pfam" id="PF21672">
    <property type="entry name" value="COMM_HN"/>
    <property type="match status" value="1"/>
</dbReference>
<keyword evidence="4" id="KW-1185">Reference proteome</keyword>
<sequence length="194" mass="22692">MDCQWLKQSASLNKGIVVINELEGTKFEQFLRRIVAKLKVQDTEIFTNDERQKLEKIFKIDEKSLELAEKTVIYLFKRMLKFIFMPSDLKMDLKKLGLNNDKSDIFVKVWSTETRATLDDIGTDVVEDSSDSIHFTWKLNAELSSDYHKKCKVPKAYLSINADKKDLELELTHPEIYSVFLQFESIQNELDNLM</sequence>
<organism evidence="2 5">
    <name type="scientific">Loxostege sticticalis</name>
    <name type="common">Beet webworm moth</name>
    <dbReference type="NCBI Taxonomy" id="481309"/>
    <lineage>
        <taxon>Eukaryota</taxon>
        <taxon>Metazoa</taxon>
        <taxon>Ecdysozoa</taxon>
        <taxon>Arthropoda</taxon>
        <taxon>Hexapoda</taxon>
        <taxon>Insecta</taxon>
        <taxon>Pterygota</taxon>
        <taxon>Neoptera</taxon>
        <taxon>Endopterygota</taxon>
        <taxon>Lepidoptera</taxon>
        <taxon>Glossata</taxon>
        <taxon>Ditrysia</taxon>
        <taxon>Pyraloidea</taxon>
        <taxon>Crambidae</taxon>
        <taxon>Pyraustinae</taxon>
        <taxon>Loxostege</taxon>
    </lineage>
</organism>
<dbReference type="InterPro" id="IPR017920">
    <property type="entry name" value="COMM"/>
</dbReference>
<dbReference type="Proteomes" id="UP001549920">
    <property type="component" value="Unassembled WGS sequence"/>
</dbReference>
<evidence type="ECO:0000259" key="1">
    <source>
        <dbReference type="Pfam" id="PF07258"/>
    </source>
</evidence>
<feature type="domain" description="COMM" evidence="1">
    <location>
        <begin position="135"/>
        <end position="186"/>
    </location>
</feature>
<dbReference type="Proteomes" id="UP001549921">
    <property type="component" value="Unassembled WGS sequence"/>
</dbReference>
<dbReference type="InterPro" id="IPR037361">
    <property type="entry name" value="COMMD10"/>
</dbReference>
<comment type="caution">
    <text evidence="2">The sequence shown here is derived from an EMBL/GenBank/DDBJ whole genome shotgun (WGS) entry which is preliminary data.</text>
</comment>
<dbReference type="AlphaFoldDB" id="A0ABD0SMH8"/>
<dbReference type="PANTHER" id="PTHR12333">
    <property type="entry name" value="COMM DOMAIN CONTAINING PROTEIN 10"/>
    <property type="match status" value="1"/>
</dbReference>
<accession>A0ABD0SMH8</accession>
<evidence type="ECO:0000313" key="5">
    <source>
        <dbReference type="Proteomes" id="UP001549921"/>
    </source>
</evidence>